<name>A0A1Q5PC77_9BACT</name>
<dbReference type="EMBL" id="LVWA01000005">
    <property type="protein sequence ID" value="OKL39803.1"/>
    <property type="molecule type" value="Genomic_DNA"/>
</dbReference>
<feature type="compositionally biased region" description="Basic residues" evidence="1">
    <location>
        <begin position="63"/>
        <end position="72"/>
    </location>
</feature>
<comment type="caution">
    <text evidence="2">The sequence shown here is derived from an EMBL/GenBank/DDBJ whole genome shotgun (WGS) entry which is preliminary data.</text>
</comment>
<evidence type="ECO:0000313" key="2">
    <source>
        <dbReference type="EMBL" id="OKL39803.1"/>
    </source>
</evidence>
<dbReference type="RefSeq" id="WP_073851911.1">
    <property type="nucleotide sequence ID" value="NZ_LVWA01000005.1"/>
</dbReference>
<feature type="region of interest" description="Disordered" evidence="1">
    <location>
        <begin position="52"/>
        <end position="72"/>
    </location>
</feature>
<organism evidence="2 3">
    <name type="scientific">Pontibacter flavimaris</name>
    <dbReference type="NCBI Taxonomy" id="1797110"/>
    <lineage>
        <taxon>Bacteria</taxon>
        <taxon>Pseudomonadati</taxon>
        <taxon>Bacteroidota</taxon>
        <taxon>Cytophagia</taxon>
        <taxon>Cytophagales</taxon>
        <taxon>Hymenobacteraceae</taxon>
        <taxon>Pontibacter</taxon>
    </lineage>
</organism>
<dbReference type="OrthoDB" id="853729at2"/>
<protein>
    <submittedName>
        <fullName evidence="2">Uncharacterized protein</fullName>
    </submittedName>
</protein>
<dbReference type="AlphaFoldDB" id="A0A1Q5PC77"/>
<keyword evidence="3" id="KW-1185">Reference proteome</keyword>
<gene>
    <name evidence="2" type="ORF">A3841_15585</name>
</gene>
<evidence type="ECO:0000256" key="1">
    <source>
        <dbReference type="SAM" id="MobiDB-lite"/>
    </source>
</evidence>
<proteinExistence type="predicted"/>
<accession>A0A1Q5PC77</accession>
<evidence type="ECO:0000313" key="3">
    <source>
        <dbReference type="Proteomes" id="UP000186551"/>
    </source>
</evidence>
<reference evidence="2 3" key="1">
    <citation type="submission" date="2016-03" db="EMBL/GenBank/DDBJ databases">
        <title>Genome sequence of Pontibacter sp. nov., of the family cytophagaceae, isolated from marine sediment of the Yellow Sea, China.</title>
        <authorList>
            <person name="Zhang G."/>
            <person name="Zhang R."/>
        </authorList>
    </citation>
    <scope>NUCLEOTIDE SEQUENCE [LARGE SCALE GENOMIC DNA]</scope>
    <source>
        <strain evidence="2 3">S10-8</strain>
    </source>
</reference>
<dbReference type="Proteomes" id="UP000186551">
    <property type="component" value="Unassembled WGS sequence"/>
</dbReference>
<sequence>MTTRSFYDFNRGNPQERQEQYKHYPELALFHIALREELGEEEYNAFYRAEQEAQKRPVNPMSHQRKGKWVTA</sequence>